<evidence type="ECO:0000313" key="3">
    <source>
        <dbReference type="EMBL" id="TDP84746.1"/>
    </source>
</evidence>
<dbReference type="AlphaFoldDB" id="A0A4R6RGF9"/>
<evidence type="ECO:0000256" key="1">
    <source>
        <dbReference type="SAM" id="Phobius"/>
    </source>
</evidence>
<gene>
    <name evidence="3" type="ORF">EV672_103318</name>
</gene>
<feature type="domain" description="Urease accessory protein UreH-like transmembrane" evidence="2">
    <location>
        <begin position="8"/>
        <end position="198"/>
    </location>
</feature>
<feature type="transmembrane region" description="Helical" evidence="1">
    <location>
        <begin position="132"/>
        <end position="156"/>
    </location>
</feature>
<dbReference type="RefSeq" id="WP_133607972.1">
    <property type="nucleotide sequence ID" value="NZ_SNXW01000003.1"/>
</dbReference>
<keyword evidence="4" id="KW-1185">Reference proteome</keyword>
<comment type="caution">
    <text evidence="3">The sequence shown here is derived from an EMBL/GenBank/DDBJ whole genome shotgun (WGS) entry which is preliminary data.</text>
</comment>
<feature type="transmembrane region" description="Helical" evidence="1">
    <location>
        <begin position="168"/>
        <end position="188"/>
    </location>
</feature>
<feature type="transmembrane region" description="Helical" evidence="1">
    <location>
        <begin position="74"/>
        <end position="92"/>
    </location>
</feature>
<dbReference type="InterPro" id="IPR039447">
    <property type="entry name" value="UreH-like_TM_dom"/>
</dbReference>
<feature type="transmembrane region" description="Helical" evidence="1">
    <location>
        <begin position="41"/>
        <end position="62"/>
    </location>
</feature>
<dbReference type="OrthoDB" id="9155091at2"/>
<keyword evidence="1" id="KW-1133">Transmembrane helix</keyword>
<accession>A0A4R6RGF9</accession>
<sequence length="293" mass="31058">MLIGLLLTAFLMGLGGIPHCTAMCGAACAVAFPRGLPVTTWLGRLLGYAALGGVAAVSAGLVSRWGREVAMLKPLWVMAQVAVVILGMHLLVRGRMPAWLDGAGRAAYDGWRTRMAAWPAALPPFWRGLWQAAWPLLGGLSWALLPCGLLYAALMVAALAPDAWGGTLVMLAFGVPSSVGVWVAPWVVRRWSMWLRRSDATGAGIPAEPAARLPASTAAGLATVPVIWMRPVGEPSRSQPQPQPSASGAAALRLGEPLVDPRWAVRVSGLSLVVMGVWSVWHQLVAQWQAWCA</sequence>
<organism evidence="3 4">
    <name type="scientific">Aquabacterium commune</name>
    <dbReference type="NCBI Taxonomy" id="70586"/>
    <lineage>
        <taxon>Bacteria</taxon>
        <taxon>Pseudomonadati</taxon>
        <taxon>Pseudomonadota</taxon>
        <taxon>Betaproteobacteria</taxon>
        <taxon>Burkholderiales</taxon>
        <taxon>Aquabacterium</taxon>
    </lineage>
</organism>
<reference evidence="3 4" key="1">
    <citation type="submission" date="2019-03" db="EMBL/GenBank/DDBJ databases">
        <title>Genomic Encyclopedia of Type Strains, Phase IV (KMG-IV): sequencing the most valuable type-strain genomes for metagenomic binning, comparative biology and taxonomic classification.</title>
        <authorList>
            <person name="Goeker M."/>
        </authorList>
    </citation>
    <scope>NUCLEOTIDE SEQUENCE [LARGE SCALE GENOMIC DNA]</scope>
    <source>
        <strain evidence="3 4">DSM 11901</strain>
    </source>
</reference>
<protein>
    <recommendedName>
        <fullName evidence="2">Urease accessory protein UreH-like transmembrane domain-containing protein</fullName>
    </recommendedName>
</protein>
<proteinExistence type="predicted"/>
<dbReference type="EMBL" id="SNXW01000003">
    <property type="protein sequence ID" value="TDP84746.1"/>
    <property type="molecule type" value="Genomic_DNA"/>
</dbReference>
<evidence type="ECO:0000313" key="4">
    <source>
        <dbReference type="Proteomes" id="UP000294593"/>
    </source>
</evidence>
<keyword evidence="1" id="KW-0812">Transmembrane</keyword>
<dbReference type="Pfam" id="PF13386">
    <property type="entry name" value="DsbD_2"/>
    <property type="match status" value="1"/>
</dbReference>
<name>A0A4R6RGF9_9BURK</name>
<dbReference type="Proteomes" id="UP000294593">
    <property type="component" value="Unassembled WGS sequence"/>
</dbReference>
<keyword evidence="1" id="KW-0472">Membrane</keyword>
<evidence type="ECO:0000259" key="2">
    <source>
        <dbReference type="Pfam" id="PF13386"/>
    </source>
</evidence>